<proteinExistence type="predicted"/>
<evidence type="ECO:0000256" key="4">
    <source>
        <dbReference type="SAM" id="MobiDB-lite"/>
    </source>
</evidence>
<evidence type="ECO:0000313" key="8">
    <source>
        <dbReference type="Proteomes" id="UP000251891"/>
    </source>
</evidence>
<dbReference type="GO" id="GO:0006355">
    <property type="term" value="P:regulation of DNA-templated transcription"/>
    <property type="evidence" value="ECO:0007669"/>
    <property type="project" value="InterPro"/>
</dbReference>
<keyword evidence="2 7" id="KW-0238">DNA-binding</keyword>
<reference evidence="7 8" key="1">
    <citation type="submission" date="2018-06" db="EMBL/GenBank/DDBJ databases">
        <title>Actinomadura craniellae sp. nov. isolated from marine sponge Craniella sp.</title>
        <authorList>
            <person name="Li L."/>
            <person name="Xu Q.H."/>
            <person name="Lin H.W."/>
            <person name="Lu Y.H."/>
        </authorList>
    </citation>
    <scope>NUCLEOTIDE SEQUENCE [LARGE SCALE GENOMIC DNA]</scope>
    <source>
        <strain evidence="7 8">LHW63021</strain>
    </source>
</reference>
<dbReference type="OrthoDB" id="9808843at2"/>
<comment type="caution">
    <text evidence="7">The sequence shown here is derived from an EMBL/GenBank/DDBJ whole genome shotgun (WGS) entry which is preliminary data.</text>
</comment>
<accession>A0A365H0X2</accession>
<evidence type="ECO:0000256" key="3">
    <source>
        <dbReference type="PROSITE-ProRule" id="PRU00169"/>
    </source>
</evidence>
<evidence type="ECO:0000313" key="7">
    <source>
        <dbReference type="EMBL" id="RAY12686.1"/>
    </source>
</evidence>
<organism evidence="7 8">
    <name type="scientific">Actinomadura craniellae</name>
    <dbReference type="NCBI Taxonomy" id="2231787"/>
    <lineage>
        <taxon>Bacteria</taxon>
        <taxon>Bacillati</taxon>
        <taxon>Actinomycetota</taxon>
        <taxon>Actinomycetes</taxon>
        <taxon>Streptosporangiales</taxon>
        <taxon>Thermomonosporaceae</taxon>
        <taxon>Actinomadura</taxon>
    </lineage>
</organism>
<dbReference type="CDD" id="cd17535">
    <property type="entry name" value="REC_NarL-like"/>
    <property type="match status" value="1"/>
</dbReference>
<feature type="region of interest" description="Disordered" evidence="4">
    <location>
        <begin position="217"/>
        <end position="270"/>
    </location>
</feature>
<evidence type="ECO:0000256" key="1">
    <source>
        <dbReference type="ARBA" id="ARBA00022553"/>
    </source>
</evidence>
<dbReference type="EMBL" id="QLYX01000012">
    <property type="protein sequence ID" value="RAY12686.1"/>
    <property type="molecule type" value="Genomic_DNA"/>
</dbReference>
<dbReference type="GO" id="GO:0000160">
    <property type="term" value="P:phosphorelay signal transduction system"/>
    <property type="evidence" value="ECO:0007669"/>
    <property type="project" value="InterPro"/>
</dbReference>
<keyword evidence="1 3" id="KW-0597">Phosphoprotein</keyword>
<dbReference type="InterPro" id="IPR058245">
    <property type="entry name" value="NreC/VraR/RcsB-like_REC"/>
</dbReference>
<dbReference type="Proteomes" id="UP000251891">
    <property type="component" value="Unassembled WGS sequence"/>
</dbReference>
<feature type="compositionally biased region" description="Basic and acidic residues" evidence="4">
    <location>
        <begin position="258"/>
        <end position="270"/>
    </location>
</feature>
<feature type="modified residue" description="4-aspartylphosphate" evidence="3">
    <location>
        <position position="59"/>
    </location>
</feature>
<dbReference type="PROSITE" id="PS50110">
    <property type="entry name" value="RESPONSE_REGULATORY"/>
    <property type="match status" value="1"/>
</dbReference>
<dbReference type="SMART" id="SM00448">
    <property type="entry name" value="REC"/>
    <property type="match status" value="1"/>
</dbReference>
<dbReference type="GO" id="GO:0003677">
    <property type="term" value="F:DNA binding"/>
    <property type="evidence" value="ECO:0007669"/>
    <property type="project" value="UniProtKB-KW"/>
</dbReference>
<dbReference type="PRINTS" id="PR00038">
    <property type="entry name" value="HTHLUXR"/>
</dbReference>
<feature type="domain" description="Response regulatory" evidence="6">
    <location>
        <begin position="8"/>
        <end position="124"/>
    </location>
</feature>
<evidence type="ECO:0000259" key="5">
    <source>
        <dbReference type="PROSITE" id="PS50043"/>
    </source>
</evidence>
<dbReference type="InterPro" id="IPR001789">
    <property type="entry name" value="Sig_transdc_resp-reg_receiver"/>
</dbReference>
<dbReference type="Pfam" id="PF00072">
    <property type="entry name" value="Response_reg"/>
    <property type="match status" value="1"/>
</dbReference>
<dbReference type="InterPro" id="IPR039420">
    <property type="entry name" value="WalR-like"/>
</dbReference>
<evidence type="ECO:0000256" key="2">
    <source>
        <dbReference type="ARBA" id="ARBA00023125"/>
    </source>
</evidence>
<sequence length="270" mass="29001">MPETTRTAILIVDDHVLVRDGVREILEAQEDMRVVGEAGDSPTAVALAAELRPDVVLLDIEIPGEGAITNVGRIREVSPESAVVILSMFEGPRLLHELMEAGIRGYLLKTVTRQELVAAIRSVAGDEHRVVFSVSKESLTYVRGPAEETLTEREREILQLTAEALSNKQIASRLSTTEATIKRNLRAIFGKLGAVSRIDAVNKAVAASLIVGVTGSAAQSRPVDPAHMPGRREIGHRYVATGTDHPGPAGRGRFRSGSTERGRAPGDGPR</sequence>
<feature type="domain" description="HTH luxR-type" evidence="5">
    <location>
        <begin position="143"/>
        <end position="208"/>
    </location>
</feature>
<protein>
    <submittedName>
        <fullName evidence="7">DNA-binding response regulator</fullName>
    </submittedName>
</protein>
<dbReference type="Gene3D" id="3.40.50.2300">
    <property type="match status" value="1"/>
</dbReference>
<name>A0A365H0X2_9ACTN</name>
<dbReference type="RefSeq" id="WP_111870293.1">
    <property type="nucleotide sequence ID" value="NZ_QLYX01000012.1"/>
</dbReference>
<dbReference type="InterPro" id="IPR011006">
    <property type="entry name" value="CheY-like_superfamily"/>
</dbReference>
<dbReference type="AlphaFoldDB" id="A0A365H0X2"/>
<gene>
    <name evidence="7" type="ORF">DPM19_24135</name>
</gene>
<dbReference type="SUPFAM" id="SSF46894">
    <property type="entry name" value="C-terminal effector domain of the bipartite response regulators"/>
    <property type="match status" value="1"/>
</dbReference>
<dbReference type="Pfam" id="PF00196">
    <property type="entry name" value="GerE"/>
    <property type="match status" value="1"/>
</dbReference>
<dbReference type="CDD" id="cd06170">
    <property type="entry name" value="LuxR_C_like"/>
    <property type="match status" value="1"/>
</dbReference>
<evidence type="ECO:0000259" key="6">
    <source>
        <dbReference type="PROSITE" id="PS50110"/>
    </source>
</evidence>
<dbReference type="InterPro" id="IPR016032">
    <property type="entry name" value="Sig_transdc_resp-reg_C-effctor"/>
</dbReference>
<keyword evidence="8" id="KW-1185">Reference proteome</keyword>
<dbReference type="PANTHER" id="PTHR43214">
    <property type="entry name" value="TWO-COMPONENT RESPONSE REGULATOR"/>
    <property type="match status" value="1"/>
</dbReference>
<dbReference type="PROSITE" id="PS50043">
    <property type="entry name" value="HTH_LUXR_2"/>
    <property type="match status" value="1"/>
</dbReference>
<dbReference type="SMART" id="SM00421">
    <property type="entry name" value="HTH_LUXR"/>
    <property type="match status" value="1"/>
</dbReference>
<dbReference type="SUPFAM" id="SSF52172">
    <property type="entry name" value="CheY-like"/>
    <property type="match status" value="1"/>
</dbReference>
<dbReference type="InterPro" id="IPR000792">
    <property type="entry name" value="Tscrpt_reg_LuxR_C"/>
</dbReference>